<organism evidence="1 2">
    <name type="scientific">Sulfidibacter corallicola</name>
    <dbReference type="NCBI Taxonomy" id="2818388"/>
    <lineage>
        <taxon>Bacteria</taxon>
        <taxon>Pseudomonadati</taxon>
        <taxon>Acidobacteriota</taxon>
        <taxon>Holophagae</taxon>
        <taxon>Acanthopleuribacterales</taxon>
        <taxon>Acanthopleuribacteraceae</taxon>
        <taxon>Sulfidibacter</taxon>
    </lineage>
</organism>
<dbReference type="GO" id="GO:0016706">
    <property type="term" value="F:2-oxoglutarate-dependent dioxygenase activity"/>
    <property type="evidence" value="ECO:0007669"/>
    <property type="project" value="UniProtKB-ARBA"/>
</dbReference>
<evidence type="ECO:0000313" key="1">
    <source>
        <dbReference type="EMBL" id="QTD49611.1"/>
    </source>
</evidence>
<accession>A0A8A4TL58</accession>
<gene>
    <name evidence="1" type="ORF">J3U87_28830</name>
</gene>
<protein>
    <submittedName>
        <fullName evidence="1">Phytanoyl-CoA dioxygenase family protein</fullName>
    </submittedName>
</protein>
<keyword evidence="1" id="KW-0223">Dioxygenase</keyword>
<keyword evidence="1" id="KW-0560">Oxidoreductase</keyword>
<dbReference type="GO" id="GO:0005506">
    <property type="term" value="F:iron ion binding"/>
    <property type="evidence" value="ECO:0007669"/>
    <property type="project" value="UniProtKB-ARBA"/>
</dbReference>
<name>A0A8A4TL58_SULCO</name>
<dbReference type="PANTHER" id="PTHR20883">
    <property type="entry name" value="PHYTANOYL-COA DIOXYGENASE DOMAIN CONTAINING 1"/>
    <property type="match status" value="1"/>
</dbReference>
<evidence type="ECO:0000313" key="2">
    <source>
        <dbReference type="Proteomes" id="UP000663929"/>
    </source>
</evidence>
<sequence>MLTIPVSATHRAQYEQEGATLVEGVAGRGWTRRLAAFLEEMIARNPMTRPLSDNVMFVRRNGCVYLEALFRDFALFRTFLETIHLAEVVAEVIGADALHLWRDEMHYKEATGDANGTPWHHGVASFPFAGAHMPTVWIPLHDIDPDQAPLRTITASHLRREARFLPPTREDRALAPGYRFIPDFDAMIRAGDVAVRTWTVRAGDAVIFHPYTIHGAAPLHGSRPRIAYTTRWLGADTTWQPNPHCTIDQALTRADLAPGDLLPESLFPIMYRRRP</sequence>
<dbReference type="RefSeq" id="WP_237379243.1">
    <property type="nucleotide sequence ID" value="NZ_CP071793.1"/>
</dbReference>
<dbReference type="KEGG" id="scor:J3U87_28830"/>
<dbReference type="Gene3D" id="2.60.120.620">
    <property type="entry name" value="q2cbj1_9rhob like domain"/>
    <property type="match status" value="1"/>
</dbReference>
<keyword evidence="2" id="KW-1185">Reference proteome</keyword>
<dbReference type="Proteomes" id="UP000663929">
    <property type="component" value="Chromosome"/>
</dbReference>
<reference evidence="1" key="1">
    <citation type="submission" date="2021-03" db="EMBL/GenBank/DDBJ databases">
        <title>Acanthopleuribacteraceae sp. M133.</title>
        <authorList>
            <person name="Wang G."/>
        </authorList>
    </citation>
    <scope>NUCLEOTIDE SEQUENCE</scope>
    <source>
        <strain evidence="1">M133</strain>
    </source>
</reference>
<dbReference type="PANTHER" id="PTHR20883:SF49">
    <property type="entry name" value="PHYTANOYL-COA DIOXYGENASE"/>
    <property type="match status" value="1"/>
</dbReference>
<dbReference type="InterPro" id="IPR008775">
    <property type="entry name" value="Phytyl_CoA_dOase-like"/>
</dbReference>
<dbReference type="AlphaFoldDB" id="A0A8A4TL58"/>
<proteinExistence type="predicted"/>
<dbReference type="Pfam" id="PF05721">
    <property type="entry name" value="PhyH"/>
    <property type="match status" value="1"/>
</dbReference>
<dbReference type="SUPFAM" id="SSF51197">
    <property type="entry name" value="Clavaminate synthase-like"/>
    <property type="match status" value="1"/>
</dbReference>
<dbReference type="EMBL" id="CP071793">
    <property type="protein sequence ID" value="QTD49611.1"/>
    <property type="molecule type" value="Genomic_DNA"/>
</dbReference>